<keyword evidence="9" id="KW-0067">ATP-binding</keyword>
<evidence type="ECO:0000259" key="13">
    <source>
        <dbReference type="PROSITE" id="PS50109"/>
    </source>
</evidence>
<dbReference type="Pfam" id="PF00512">
    <property type="entry name" value="HisKA"/>
    <property type="match status" value="1"/>
</dbReference>
<feature type="transmembrane region" description="Helical" evidence="12">
    <location>
        <begin position="7"/>
        <end position="30"/>
    </location>
</feature>
<dbReference type="PROSITE" id="PS50885">
    <property type="entry name" value="HAMP"/>
    <property type="match status" value="1"/>
</dbReference>
<reference evidence="15 16" key="1">
    <citation type="submission" date="2019-08" db="EMBL/GenBank/DDBJ databases">
        <title>Bacillus genomes from the desert of Cuatro Cienegas, Coahuila.</title>
        <authorList>
            <person name="Olmedo-Alvarez G."/>
        </authorList>
    </citation>
    <scope>NUCLEOTIDE SEQUENCE [LARGE SCALE GENOMIC DNA]</scope>
    <source>
        <strain evidence="15 16">CH40_1T</strain>
    </source>
</reference>
<dbReference type="FunFam" id="1.10.287.130:FF:000001">
    <property type="entry name" value="Two-component sensor histidine kinase"/>
    <property type="match status" value="1"/>
</dbReference>
<proteinExistence type="predicted"/>
<dbReference type="InterPro" id="IPR050351">
    <property type="entry name" value="BphY/WalK/GraS-like"/>
</dbReference>
<dbReference type="PANTHER" id="PTHR45453">
    <property type="entry name" value="PHOSPHATE REGULON SENSOR PROTEIN PHOR"/>
    <property type="match status" value="1"/>
</dbReference>
<dbReference type="GO" id="GO:0005524">
    <property type="term" value="F:ATP binding"/>
    <property type="evidence" value="ECO:0007669"/>
    <property type="project" value="UniProtKB-KW"/>
</dbReference>
<evidence type="ECO:0000256" key="12">
    <source>
        <dbReference type="SAM" id="Phobius"/>
    </source>
</evidence>
<evidence type="ECO:0000313" key="15">
    <source>
        <dbReference type="EMBL" id="TYR72819.1"/>
    </source>
</evidence>
<dbReference type="InterPro" id="IPR005467">
    <property type="entry name" value="His_kinase_dom"/>
</dbReference>
<feature type="domain" description="HAMP" evidence="14">
    <location>
        <begin position="185"/>
        <end position="237"/>
    </location>
</feature>
<evidence type="ECO:0000256" key="4">
    <source>
        <dbReference type="ARBA" id="ARBA00022475"/>
    </source>
</evidence>
<evidence type="ECO:0000256" key="2">
    <source>
        <dbReference type="ARBA" id="ARBA00004651"/>
    </source>
</evidence>
<comment type="caution">
    <text evidence="15">The sequence shown here is derived from an EMBL/GenBank/DDBJ whole genome shotgun (WGS) entry which is preliminary data.</text>
</comment>
<evidence type="ECO:0000256" key="9">
    <source>
        <dbReference type="ARBA" id="ARBA00022840"/>
    </source>
</evidence>
<dbReference type="PRINTS" id="PR00344">
    <property type="entry name" value="BCTRLSENSOR"/>
</dbReference>
<evidence type="ECO:0000256" key="1">
    <source>
        <dbReference type="ARBA" id="ARBA00000085"/>
    </source>
</evidence>
<feature type="transmembrane region" description="Helical" evidence="12">
    <location>
        <begin position="161"/>
        <end position="180"/>
    </location>
</feature>
<keyword evidence="11 12" id="KW-0472">Membrane</keyword>
<dbReference type="EMBL" id="VTEH01000026">
    <property type="protein sequence ID" value="TYR72819.1"/>
    <property type="molecule type" value="Genomic_DNA"/>
</dbReference>
<dbReference type="CDD" id="cd00082">
    <property type="entry name" value="HisKA"/>
    <property type="match status" value="1"/>
</dbReference>
<sequence>MGLRQKIGFTIAVVALLTVLITIGLTYYLYEKLYVDKQEDLLLLQGRSLEEAYYEERNMESFQERLKWTADNSEADVIFTEDPMKLSASLPYGGAESETLITFEERQQLLNGETVTMVRQHPVFNQDILAVAIPLLDGDVLSGAIFLYMPLEDVYAPFESIRYILAGLLLLILLVVVWSGRKIASQLIQPLKKMEMISGRMAAGDFSKRIEASASDEMGALARSFNQLAKSLEEVESNRREFLQNVSHELRTPLSYMRGYTEAMLEGVVESEEERQRYLGIIHKETARLSRLVNDLLDLAQLEGDSYPMKMEPIPFGQLVLDVTERFKLPLEQKRIQLDLQLDEEAIIEGDPDRLEQVIGNLLDNAVRYSPEGEKIFIQMEQREEWTVLTIEDRGPGIPSEDLANIMDRFYRVHKSRTRNEGGSGLGLAIVKQIVMKHEAKIDIESAPGKGTSISLAFKSIALGNE</sequence>
<feature type="transmembrane region" description="Helical" evidence="12">
    <location>
        <begin position="128"/>
        <end position="149"/>
    </location>
</feature>
<dbReference type="EC" id="2.7.13.3" evidence="3"/>
<accession>A0A5D4K7I7</accession>
<keyword evidence="7" id="KW-0547">Nucleotide-binding</keyword>
<evidence type="ECO:0000313" key="16">
    <source>
        <dbReference type="Proteomes" id="UP000323317"/>
    </source>
</evidence>
<dbReference type="Pfam" id="PF00672">
    <property type="entry name" value="HAMP"/>
    <property type="match status" value="1"/>
</dbReference>
<dbReference type="Gene3D" id="1.10.287.130">
    <property type="match status" value="1"/>
</dbReference>
<dbReference type="InterPro" id="IPR036890">
    <property type="entry name" value="HATPase_C_sf"/>
</dbReference>
<dbReference type="SUPFAM" id="SSF47384">
    <property type="entry name" value="Homodimeric domain of signal transducing histidine kinase"/>
    <property type="match status" value="1"/>
</dbReference>
<dbReference type="InterPro" id="IPR003661">
    <property type="entry name" value="HisK_dim/P_dom"/>
</dbReference>
<dbReference type="GO" id="GO:0004721">
    <property type="term" value="F:phosphoprotein phosphatase activity"/>
    <property type="evidence" value="ECO:0007669"/>
    <property type="project" value="TreeGrafter"/>
</dbReference>
<evidence type="ECO:0000256" key="6">
    <source>
        <dbReference type="ARBA" id="ARBA00022679"/>
    </source>
</evidence>
<evidence type="ECO:0000256" key="11">
    <source>
        <dbReference type="ARBA" id="ARBA00023136"/>
    </source>
</evidence>
<dbReference type="AlphaFoldDB" id="A0A5D4K7I7"/>
<dbReference type="Proteomes" id="UP000323317">
    <property type="component" value="Unassembled WGS sequence"/>
</dbReference>
<dbReference type="SMART" id="SM00387">
    <property type="entry name" value="HATPase_c"/>
    <property type="match status" value="1"/>
</dbReference>
<dbReference type="CDD" id="cd06225">
    <property type="entry name" value="HAMP"/>
    <property type="match status" value="1"/>
</dbReference>
<dbReference type="Gene3D" id="3.30.565.10">
    <property type="entry name" value="Histidine kinase-like ATPase, C-terminal domain"/>
    <property type="match status" value="1"/>
</dbReference>
<keyword evidence="5" id="KW-0597">Phosphoprotein</keyword>
<dbReference type="CDD" id="cd00075">
    <property type="entry name" value="HATPase"/>
    <property type="match status" value="1"/>
</dbReference>
<keyword evidence="12" id="KW-1133">Transmembrane helix</keyword>
<dbReference type="GO" id="GO:0000155">
    <property type="term" value="F:phosphorelay sensor kinase activity"/>
    <property type="evidence" value="ECO:0007669"/>
    <property type="project" value="InterPro"/>
</dbReference>
<dbReference type="GO" id="GO:0016036">
    <property type="term" value="P:cellular response to phosphate starvation"/>
    <property type="evidence" value="ECO:0007669"/>
    <property type="project" value="TreeGrafter"/>
</dbReference>
<comment type="catalytic activity">
    <reaction evidence="1">
        <text>ATP + protein L-histidine = ADP + protein N-phospho-L-histidine.</text>
        <dbReference type="EC" id="2.7.13.3"/>
    </reaction>
</comment>
<feature type="domain" description="Histidine kinase" evidence="13">
    <location>
        <begin position="245"/>
        <end position="462"/>
    </location>
</feature>
<comment type="subcellular location">
    <subcellularLocation>
        <location evidence="2">Cell membrane</location>
        <topology evidence="2">Multi-pass membrane protein</topology>
    </subcellularLocation>
</comment>
<evidence type="ECO:0000256" key="5">
    <source>
        <dbReference type="ARBA" id="ARBA00022553"/>
    </source>
</evidence>
<dbReference type="SUPFAM" id="SSF55874">
    <property type="entry name" value="ATPase domain of HSP90 chaperone/DNA topoisomerase II/histidine kinase"/>
    <property type="match status" value="1"/>
</dbReference>
<keyword evidence="10" id="KW-0902">Two-component regulatory system</keyword>
<dbReference type="Pfam" id="PF02518">
    <property type="entry name" value="HATPase_c"/>
    <property type="match status" value="1"/>
</dbReference>
<dbReference type="SUPFAM" id="SSF158472">
    <property type="entry name" value="HAMP domain-like"/>
    <property type="match status" value="1"/>
</dbReference>
<dbReference type="PANTHER" id="PTHR45453:SF1">
    <property type="entry name" value="PHOSPHATE REGULON SENSOR PROTEIN PHOR"/>
    <property type="match status" value="1"/>
</dbReference>
<dbReference type="InterPro" id="IPR003594">
    <property type="entry name" value="HATPase_dom"/>
</dbReference>
<evidence type="ECO:0000256" key="3">
    <source>
        <dbReference type="ARBA" id="ARBA00012438"/>
    </source>
</evidence>
<dbReference type="InterPro" id="IPR036097">
    <property type="entry name" value="HisK_dim/P_sf"/>
</dbReference>
<evidence type="ECO:0000259" key="14">
    <source>
        <dbReference type="PROSITE" id="PS50885"/>
    </source>
</evidence>
<protein>
    <recommendedName>
        <fullName evidence="3">histidine kinase</fullName>
        <ecNumber evidence="3">2.7.13.3</ecNumber>
    </recommendedName>
</protein>
<dbReference type="InterPro" id="IPR003660">
    <property type="entry name" value="HAMP_dom"/>
</dbReference>
<keyword evidence="12" id="KW-0812">Transmembrane</keyword>
<keyword evidence="6" id="KW-0808">Transferase</keyword>
<name>A0A5D4K7I7_9BACI</name>
<keyword evidence="8" id="KW-0418">Kinase</keyword>
<gene>
    <name evidence="15" type="ORF">FZC79_21440</name>
</gene>
<evidence type="ECO:0000256" key="10">
    <source>
        <dbReference type="ARBA" id="ARBA00023012"/>
    </source>
</evidence>
<dbReference type="GO" id="GO:0005886">
    <property type="term" value="C:plasma membrane"/>
    <property type="evidence" value="ECO:0007669"/>
    <property type="project" value="UniProtKB-SubCell"/>
</dbReference>
<organism evidence="15 16">
    <name type="scientific">Rossellomorea vietnamensis</name>
    <dbReference type="NCBI Taxonomy" id="218284"/>
    <lineage>
        <taxon>Bacteria</taxon>
        <taxon>Bacillati</taxon>
        <taxon>Bacillota</taxon>
        <taxon>Bacilli</taxon>
        <taxon>Bacillales</taxon>
        <taxon>Bacillaceae</taxon>
        <taxon>Rossellomorea</taxon>
    </lineage>
</organism>
<evidence type="ECO:0000256" key="8">
    <source>
        <dbReference type="ARBA" id="ARBA00022777"/>
    </source>
</evidence>
<keyword evidence="4" id="KW-1003">Cell membrane</keyword>
<evidence type="ECO:0000256" key="7">
    <source>
        <dbReference type="ARBA" id="ARBA00022741"/>
    </source>
</evidence>
<dbReference type="PROSITE" id="PS50109">
    <property type="entry name" value="HIS_KIN"/>
    <property type="match status" value="1"/>
</dbReference>
<dbReference type="FunFam" id="3.30.565.10:FF:000006">
    <property type="entry name" value="Sensor histidine kinase WalK"/>
    <property type="match status" value="1"/>
</dbReference>
<dbReference type="Gene3D" id="6.10.340.10">
    <property type="match status" value="1"/>
</dbReference>
<dbReference type="InterPro" id="IPR004358">
    <property type="entry name" value="Sig_transdc_His_kin-like_C"/>
</dbReference>
<dbReference type="SMART" id="SM00388">
    <property type="entry name" value="HisKA"/>
    <property type="match status" value="1"/>
</dbReference>
<dbReference type="SMART" id="SM00304">
    <property type="entry name" value="HAMP"/>
    <property type="match status" value="1"/>
</dbReference>